<dbReference type="Pfam" id="PF00856">
    <property type="entry name" value="SET"/>
    <property type="match status" value="1"/>
</dbReference>
<dbReference type="InterPro" id="IPR001214">
    <property type="entry name" value="SET_dom"/>
</dbReference>
<keyword evidence="2" id="KW-0808">Transferase</keyword>
<dbReference type="CDD" id="cd10527">
    <property type="entry name" value="SET_LSMT"/>
    <property type="match status" value="1"/>
</dbReference>
<dbReference type="PANTHER" id="PTHR13271">
    <property type="entry name" value="UNCHARACTERIZED PUTATIVE METHYLTRANSFERASE"/>
    <property type="match status" value="1"/>
</dbReference>
<dbReference type="PANTHER" id="PTHR13271:SF151">
    <property type="entry name" value="SET DOMAIN-CONTAINING PROTEIN 4"/>
    <property type="match status" value="1"/>
</dbReference>
<reference evidence="2" key="2">
    <citation type="submission" date="2021-04" db="EMBL/GenBank/DDBJ databases">
        <authorList>
            <person name="Podell S."/>
        </authorList>
    </citation>
    <scope>NUCLEOTIDE SEQUENCE</scope>
    <source>
        <strain evidence="2">Hildebrandi</strain>
    </source>
</reference>
<dbReference type="InterPro" id="IPR050600">
    <property type="entry name" value="SETD3_SETD6_MTase"/>
</dbReference>
<dbReference type="OrthoDB" id="341421at2759"/>
<feature type="domain" description="SET" evidence="1">
    <location>
        <begin position="123"/>
        <end position="357"/>
    </location>
</feature>
<proteinExistence type="predicted"/>
<keyword evidence="3" id="KW-1185">Reference proteome</keyword>
<dbReference type="GO" id="GO:0016279">
    <property type="term" value="F:protein-lysine N-methyltransferase activity"/>
    <property type="evidence" value="ECO:0007669"/>
    <property type="project" value="TreeGrafter"/>
</dbReference>
<keyword evidence="2" id="KW-0489">Methyltransferase</keyword>
<evidence type="ECO:0000259" key="1">
    <source>
        <dbReference type="PROSITE" id="PS50280"/>
    </source>
</evidence>
<comment type="caution">
    <text evidence="2">The sequence shown here is derived from an EMBL/GenBank/DDBJ whole genome shotgun (WGS) entry which is preliminary data.</text>
</comment>
<accession>A0A9K3LFN2</accession>
<evidence type="ECO:0000313" key="3">
    <source>
        <dbReference type="Proteomes" id="UP000693970"/>
    </source>
</evidence>
<dbReference type="AlphaFoldDB" id="A0A9K3LFN2"/>
<sequence>MAPSQQHKSTAVVLLTTFFTLSQIASSWVIRHQSQFQDQRSSKEIFSSNRPTAKSLSQRHLHSAAISPLVPHGDETFSLLYHNHDDVKVTLFSDTYTRRAEEPDGVENNCLTLQRLCQHFQASPLDLLRFDSAESDGVRGMYLNRSVQRNDVLLQLPLDVCLVDENYPEWLSNAYDSSQWATRLAASWLDVFLKSNTENDGLHLWLSLLPDPEFLQASLPVHWPEEVVANARSTSLELAVDTAYFARAEAVQTLVTGLRSSPFSQDWSQEEMSKLAHRALDVVQTRSCRLEMERNRHCRVLAPIFDFINHGSQNMKSDNDQHVDGHANAAFTRDGNSLVVRALYDLQQDEEVLIDYGDSARPAWKCLLSYGFVPRCNDSKAEDNLAEVYMMGQRYEVSAETIPVDMVVDVAAATATDLDAQNIPKLPFNTPTGPENVVLTPEVATRIAERCEEVGFFMLLVPELDSYQDFDEEEDVDQALASLAPTEVLSHSLAASLRWSQHKVLIACAEGLRRFVAEEELRKDRT</sequence>
<gene>
    <name evidence="2" type="ORF">IV203_035119</name>
</gene>
<evidence type="ECO:0000313" key="2">
    <source>
        <dbReference type="EMBL" id="KAG7360021.1"/>
    </source>
</evidence>
<dbReference type="GO" id="GO:0032259">
    <property type="term" value="P:methylation"/>
    <property type="evidence" value="ECO:0007669"/>
    <property type="project" value="UniProtKB-KW"/>
</dbReference>
<dbReference type="PROSITE" id="PS50280">
    <property type="entry name" value="SET"/>
    <property type="match status" value="1"/>
</dbReference>
<protein>
    <submittedName>
        <fullName evidence="2">SET methyltransferase domain containing protein</fullName>
    </submittedName>
</protein>
<name>A0A9K3LFN2_9STRA</name>
<reference evidence="2" key="1">
    <citation type="journal article" date="2021" name="Sci. Rep.">
        <title>Diploid genomic architecture of Nitzschia inconspicua, an elite biomass production diatom.</title>
        <authorList>
            <person name="Oliver A."/>
            <person name="Podell S."/>
            <person name="Pinowska A."/>
            <person name="Traller J.C."/>
            <person name="Smith S.R."/>
            <person name="McClure R."/>
            <person name="Beliaev A."/>
            <person name="Bohutskyi P."/>
            <person name="Hill E.A."/>
            <person name="Rabines A."/>
            <person name="Zheng H."/>
            <person name="Allen L.Z."/>
            <person name="Kuo A."/>
            <person name="Grigoriev I.V."/>
            <person name="Allen A.E."/>
            <person name="Hazlebeck D."/>
            <person name="Allen E.E."/>
        </authorList>
    </citation>
    <scope>NUCLEOTIDE SEQUENCE</scope>
    <source>
        <strain evidence="2">Hildebrandi</strain>
    </source>
</reference>
<dbReference type="EMBL" id="JAGRRH010000013">
    <property type="protein sequence ID" value="KAG7360021.1"/>
    <property type="molecule type" value="Genomic_DNA"/>
</dbReference>
<dbReference type="Proteomes" id="UP000693970">
    <property type="component" value="Unassembled WGS sequence"/>
</dbReference>
<organism evidence="2 3">
    <name type="scientific">Nitzschia inconspicua</name>
    <dbReference type="NCBI Taxonomy" id="303405"/>
    <lineage>
        <taxon>Eukaryota</taxon>
        <taxon>Sar</taxon>
        <taxon>Stramenopiles</taxon>
        <taxon>Ochrophyta</taxon>
        <taxon>Bacillariophyta</taxon>
        <taxon>Bacillariophyceae</taxon>
        <taxon>Bacillariophycidae</taxon>
        <taxon>Bacillariales</taxon>
        <taxon>Bacillariaceae</taxon>
        <taxon>Nitzschia</taxon>
    </lineage>
</organism>